<dbReference type="NCBIfam" id="TIGR00621">
    <property type="entry name" value="ssb"/>
    <property type="match status" value="1"/>
</dbReference>
<dbReference type="InterPro" id="IPR000424">
    <property type="entry name" value="Primosome_PriB/ssb"/>
</dbReference>
<evidence type="ECO:0000256" key="4">
    <source>
        <dbReference type="SAM" id="Phobius"/>
    </source>
</evidence>
<feature type="transmembrane region" description="Helical" evidence="4">
    <location>
        <begin position="134"/>
        <end position="161"/>
    </location>
</feature>
<evidence type="ECO:0000256" key="3">
    <source>
        <dbReference type="RuleBase" id="RU000524"/>
    </source>
</evidence>
<keyword evidence="1 2" id="KW-0238">DNA-binding</keyword>
<proteinExistence type="predicted"/>
<dbReference type="Proteomes" id="UP000321291">
    <property type="component" value="Chromosome"/>
</dbReference>
<name>A0A5B8VMR7_9BACT</name>
<dbReference type="InterPro" id="IPR012340">
    <property type="entry name" value="NA-bd_OB-fold"/>
</dbReference>
<gene>
    <name evidence="5" type="primary">ssb</name>
    <name evidence="5" type="ORF">FSB73_14950</name>
</gene>
<dbReference type="RefSeq" id="WP_146783864.1">
    <property type="nucleotide sequence ID" value="NZ_CP042434.1"/>
</dbReference>
<keyword evidence="6" id="KW-1185">Reference proteome</keyword>
<dbReference type="Pfam" id="PF00436">
    <property type="entry name" value="SSB"/>
    <property type="match status" value="1"/>
</dbReference>
<accession>A0A5B8VMR7</accession>
<keyword evidence="4" id="KW-0472">Membrane</keyword>
<evidence type="ECO:0000256" key="2">
    <source>
        <dbReference type="PROSITE-ProRule" id="PRU00252"/>
    </source>
</evidence>
<dbReference type="InterPro" id="IPR011344">
    <property type="entry name" value="ssDNA-bd"/>
</dbReference>
<keyword evidence="4" id="KW-0812">Transmembrane</keyword>
<reference evidence="5 6" key="1">
    <citation type="journal article" date="2017" name="Int. J. Syst. Evol. Microbiol.">
        <title>Arachidicoccus ginsenosidivorans sp. nov., with ginsenoside-converting activity isolated from ginseng cultivating soil.</title>
        <authorList>
            <person name="Siddiqi M.Z."/>
            <person name="Aslam Z."/>
            <person name="Im W.T."/>
        </authorList>
    </citation>
    <scope>NUCLEOTIDE SEQUENCE [LARGE SCALE GENOMIC DNA]</scope>
    <source>
        <strain evidence="5 6">Gsoil 809</strain>
    </source>
</reference>
<dbReference type="SUPFAM" id="SSF50249">
    <property type="entry name" value="Nucleic acid-binding proteins"/>
    <property type="match status" value="1"/>
</dbReference>
<dbReference type="PROSITE" id="PS50935">
    <property type="entry name" value="SSB"/>
    <property type="match status" value="1"/>
</dbReference>
<evidence type="ECO:0000313" key="5">
    <source>
        <dbReference type="EMBL" id="QEC72780.1"/>
    </source>
</evidence>
<dbReference type="EMBL" id="CP042434">
    <property type="protein sequence ID" value="QEC72780.1"/>
    <property type="molecule type" value="Genomic_DNA"/>
</dbReference>
<dbReference type="Gene3D" id="2.40.50.140">
    <property type="entry name" value="Nucleic acid-binding proteins"/>
    <property type="match status" value="1"/>
</dbReference>
<dbReference type="AlphaFoldDB" id="A0A5B8VMR7"/>
<dbReference type="KEGG" id="agi:FSB73_14950"/>
<dbReference type="GO" id="GO:0003697">
    <property type="term" value="F:single-stranded DNA binding"/>
    <property type="evidence" value="ECO:0007669"/>
    <property type="project" value="InterPro"/>
</dbReference>
<keyword evidence="4" id="KW-1133">Transmembrane helix</keyword>
<dbReference type="CDD" id="cd04496">
    <property type="entry name" value="SSB_OBF"/>
    <property type="match status" value="1"/>
</dbReference>
<dbReference type="OrthoDB" id="957856at2"/>
<evidence type="ECO:0000313" key="6">
    <source>
        <dbReference type="Proteomes" id="UP000321291"/>
    </source>
</evidence>
<sequence>MIKLQVIGNLGRDCTVNNVNGRTVINFSVAHTERYRDSTTGELKPKTIWVECAYWTEKTAIAPYLKKGTQVYAEGTPDTRSYTTQSGENKISLTLRIHNVQLLGSRPSDGYNQDAGAGAGSESTHSSGVVIPNLIMAVTMLVLVQVLAIPVALTAVVLMICPSKHI</sequence>
<protein>
    <recommendedName>
        <fullName evidence="3">Single-stranded DNA-binding protein</fullName>
    </recommendedName>
</protein>
<dbReference type="GO" id="GO:0006260">
    <property type="term" value="P:DNA replication"/>
    <property type="evidence" value="ECO:0007669"/>
    <property type="project" value="InterPro"/>
</dbReference>
<evidence type="ECO:0000256" key="1">
    <source>
        <dbReference type="ARBA" id="ARBA00023125"/>
    </source>
</evidence>
<organism evidence="5 6">
    <name type="scientific">Arachidicoccus ginsenosidivorans</name>
    <dbReference type="NCBI Taxonomy" id="496057"/>
    <lineage>
        <taxon>Bacteria</taxon>
        <taxon>Pseudomonadati</taxon>
        <taxon>Bacteroidota</taxon>
        <taxon>Chitinophagia</taxon>
        <taxon>Chitinophagales</taxon>
        <taxon>Chitinophagaceae</taxon>
        <taxon>Arachidicoccus</taxon>
    </lineage>
</organism>